<dbReference type="SUPFAM" id="SSF51126">
    <property type="entry name" value="Pectin lyase-like"/>
    <property type="match status" value="2"/>
</dbReference>
<comment type="caution">
    <text evidence="3">The sequence shown here is derived from an EMBL/GenBank/DDBJ whole genome shotgun (WGS) entry which is preliminary data.</text>
</comment>
<evidence type="ECO:0000313" key="3">
    <source>
        <dbReference type="EMBL" id="KAA6394835.1"/>
    </source>
</evidence>
<sequence>MNVQYFVGTDGDDNSQSCSYDEPCETLDTPTLRDSVDSTAEYTSPRTFTNNPESGSTQSKIEIKAGGQFYITGNARFDHINFTMQAAASNINGSVINSQLSETSIILEIVSCNFAGCKTTESGGALFLLTKFEAESILRNVQFDQCEAQTYGGAISAQVSIYGKMTISGSCSFADCKVLQSDFKGSGGCIYALISGYNSSLTLEDLITFERCECFSGGGMYLMVQVYAQLIMNGLCLFTDCNSSNTGGGFYLSAFSNYQISLLGCMQFEGCNSQGSGGGLFIDCPYEGQITINDISFSNCYSTSQGGGFYCLITSGAQMLITGNITIDNCYCIGSNGYEYGGGLLLYSNGTGSLINITGEFQFEQCSALSGGGFALYIQYIAIVEINNATFKNCSSIQDGGGLRVYIQSGGQLTLNNSIKLYQCQSHGNGGGIYVLINSSQQCSFIIKDIFIHECEAKANISATSPTGYGGGIFLTGTGDYELSTLLIDLHGMKIYNNTADKGGQSLFVVMSKLAELCQFGNKGEYVKGNYSDSTSYLCELEGIPINLINWNSYTTNQIKQLQQQLELYWNQVIDENKFNCPFPLIDCTNLTEKTEEECACIEDDPRSDICTPPIDCTDVTGKTEEECACIEDDPRIDICTPPIDCTNLTEKTEEECACIEDDPRSDICTPPIDCTDVTGKTEEVCACIEDDPRIDICITPIDCTDVTGKTEEECACIDEDPRSDICITPIDCTDVTGKTEEECACIDDDPRIDICTPPIDCTDVTGKTEEECACIDDDPRIDICTPPIDCTDVTGKTEEECACIDDDPRSDICTPKDIQELPTEEPLIEDGKQEEKEGKRIQIGIIVGIAVGALIIVVVIIIIIIVAFVITKKVIIIILQNLQL</sequence>
<accession>A0A5J4WKH0</accession>
<feature type="region of interest" description="Disordered" evidence="1">
    <location>
        <begin position="1"/>
        <end position="58"/>
    </location>
</feature>
<keyword evidence="2" id="KW-0472">Membrane</keyword>
<proteinExistence type="predicted"/>
<feature type="transmembrane region" description="Helical" evidence="2">
    <location>
        <begin position="844"/>
        <end position="871"/>
    </location>
</feature>
<keyword evidence="2" id="KW-0812">Transmembrane</keyword>
<dbReference type="AlphaFoldDB" id="A0A5J4WKH0"/>
<evidence type="ECO:0000256" key="1">
    <source>
        <dbReference type="SAM" id="MobiDB-lite"/>
    </source>
</evidence>
<keyword evidence="2" id="KW-1133">Transmembrane helix</keyword>
<evidence type="ECO:0000313" key="4">
    <source>
        <dbReference type="Proteomes" id="UP000324800"/>
    </source>
</evidence>
<evidence type="ECO:0008006" key="5">
    <source>
        <dbReference type="Google" id="ProtNLM"/>
    </source>
</evidence>
<gene>
    <name evidence="3" type="ORF">EZS28_009640</name>
</gene>
<protein>
    <recommendedName>
        <fullName evidence="5">Right handed beta helix domain-containing protein</fullName>
    </recommendedName>
</protein>
<name>A0A5J4WKH0_9EUKA</name>
<dbReference type="Proteomes" id="UP000324800">
    <property type="component" value="Unassembled WGS sequence"/>
</dbReference>
<dbReference type="InterPro" id="IPR011050">
    <property type="entry name" value="Pectin_lyase_fold/virulence"/>
</dbReference>
<feature type="compositionally biased region" description="Polar residues" evidence="1">
    <location>
        <begin position="37"/>
        <end position="58"/>
    </location>
</feature>
<dbReference type="OrthoDB" id="10690780at2759"/>
<reference evidence="3 4" key="1">
    <citation type="submission" date="2019-03" db="EMBL/GenBank/DDBJ databases">
        <title>Single cell metagenomics reveals metabolic interactions within the superorganism composed of flagellate Streblomastix strix and complex community of Bacteroidetes bacteria on its surface.</title>
        <authorList>
            <person name="Treitli S.C."/>
            <person name="Kolisko M."/>
            <person name="Husnik F."/>
            <person name="Keeling P."/>
            <person name="Hampl V."/>
        </authorList>
    </citation>
    <scope>NUCLEOTIDE SEQUENCE [LARGE SCALE GENOMIC DNA]</scope>
    <source>
        <strain evidence="3">ST1C</strain>
    </source>
</reference>
<evidence type="ECO:0000256" key="2">
    <source>
        <dbReference type="SAM" id="Phobius"/>
    </source>
</evidence>
<organism evidence="3 4">
    <name type="scientific">Streblomastix strix</name>
    <dbReference type="NCBI Taxonomy" id="222440"/>
    <lineage>
        <taxon>Eukaryota</taxon>
        <taxon>Metamonada</taxon>
        <taxon>Preaxostyla</taxon>
        <taxon>Oxymonadida</taxon>
        <taxon>Streblomastigidae</taxon>
        <taxon>Streblomastix</taxon>
    </lineage>
</organism>
<dbReference type="EMBL" id="SNRW01001837">
    <property type="protein sequence ID" value="KAA6394835.1"/>
    <property type="molecule type" value="Genomic_DNA"/>
</dbReference>